<name>A0A2P2PR19_RHIMU</name>
<protein>
    <submittedName>
        <fullName evidence="1">Uncharacterized protein</fullName>
    </submittedName>
</protein>
<accession>A0A2P2PR19</accession>
<sequence>MQGEVFTCSAAAISNAQYHNFNHSRSSIHHI</sequence>
<evidence type="ECO:0000313" key="1">
    <source>
        <dbReference type="EMBL" id="MBX57079.1"/>
    </source>
</evidence>
<dbReference type="AlphaFoldDB" id="A0A2P2PR19"/>
<dbReference type="EMBL" id="GGEC01076595">
    <property type="protein sequence ID" value="MBX57079.1"/>
    <property type="molecule type" value="Transcribed_RNA"/>
</dbReference>
<reference evidence="1" key="1">
    <citation type="submission" date="2018-02" db="EMBL/GenBank/DDBJ databases">
        <title>Rhizophora mucronata_Transcriptome.</title>
        <authorList>
            <person name="Meera S.P."/>
            <person name="Sreeshan A."/>
            <person name="Augustine A."/>
        </authorList>
    </citation>
    <scope>NUCLEOTIDE SEQUENCE</scope>
    <source>
        <tissue evidence="1">Leaf</tissue>
    </source>
</reference>
<proteinExistence type="predicted"/>
<organism evidence="1">
    <name type="scientific">Rhizophora mucronata</name>
    <name type="common">Asiatic mangrove</name>
    <dbReference type="NCBI Taxonomy" id="61149"/>
    <lineage>
        <taxon>Eukaryota</taxon>
        <taxon>Viridiplantae</taxon>
        <taxon>Streptophyta</taxon>
        <taxon>Embryophyta</taxon>
        <taxon>Tracheophyta</taxon>
        <taxon>Spermatophyta</taxon>
        <taxon>Magnoliopsida</taxon>
        <taxon>eudicotyledons</taxon>
        <taxon>Gunneridae</taxon>
        <taxon>Pentapetalae</taxon>
        <taxon>rosids</taxon>
        <taxon>fabids</taxon>
        <taxon>Malpighiales</taxon>
        <taxon>Rhizophoraceae</taxon>
        <taxon>Rhizophora</taxon>
    </lineage>
</organism>